<dbReference type="Proteomes" id="UP000018837">
    <property type="component" value="Unassembled WGS sequence"/>
</dbReference>
<dbReference type="EMBL" id="AYUF01000495">
    <property type="protein sequence ID" value="ETK00870.1"/>
    <property type="molecule type" value="Genomic_DNA"/>
</dbReference>
<evidence type="ECO:0000313" key="1">
    <source>
        <dbReference type="EMBL" id="ETK00870.1"/>
    </source>
</evidence>
<dbReference type="Pfam" id="PF19867">
    <property type="entry name" value="DUF6340"/>
    <property type="match status" value="1"/>
</dbReference>
<proteinExistence type="predicted"/>
<comment type="caution">
    <text evidence="1">The sequence shown here is derived from an EMBL/GenBank/DDBJ whole genome shotgun (WGS) entry which is preliminary data.</text>
</comment>
<sequence>MTQTDKRRGWGIYVCLSLLLLLASCSTIRFIGIDTLEPSELHVPHTVRRVLIVDNAAMPSAAPCALTLGKIPLEVTEVTTDSMAFYYCHTLGERIADAHRYDDVRLYDRAYRPSHLSDQPLSASEVRQLCTDEGVDAVISLDRLQFSVKGDVNPLYFLTHDPLRVEVSGLIRLSIPSDTLTMARTVHLSDTLRAAFEGTIDSPEAISQAMRTVLREVSLYMADKSSSSFVPHWEPNVRWYYTSSSSAWKEASAYAAAEKWKEAAVIWHRLYDQARNWKVKARLASNIAVSEELCGNLSIASDWAERSYTHYLEYASEVDSTTLNRQRRYTEAMKQRLRSDKELRDWRK</sequence>
<organism evidence="1 2">
    <name type="scientific">Tannerella sp. oral taxon BU063 isolate Cell 2</name>
    <dbReference type="NCBI Taxonomy" id="1411148"/>
    <lineage>
        <taxon>Bacteria</taxon>
        <taxon>Pseudomonadati</taxon>
        <taxon>Bacteroidota</taxon>
        <taxon>Bacteroidia</taxon>
        <taxon>Bacteroidales</taxon>
        <taxon>Tannerellaceae</taxon>
        <taxon>Tannerella</taxon>
    </lineage>
</organism>
<dbReference type="PROSITE" id="PS51257">
    <property type="entry name" value="PROKAR_LIPOPROTEIN"/>
    <property type="match status" value="1"/>
</dbReference>
<dbReference type="AlphaFoldDB" id="W2C109"/>
<name>W2C109_9BACT</name>
<gene>
    <name evidence="1" type="ORF">N425_13495</name>
</gene>
<protein>
    <submittedName>
        <fullName evidence="1">Uncharacterized protein</fullName>
    </submittedName>
</protein>
<dbReference type="PATRIC" id="fig|1411148.3.peg.2267"/>
<reference evidence="1 2" key="1">
    <citation type="submission" date="2013-11" db="EMBL/GenBank/DDBJ databases">
        <title>Single cell genomics of uncultured Tannerella BU063 (oral taxon 286).</title>
        <authorList>
            <person name="Beall C.J."/>
            <person name="Campbell A.G."/>
            <person name="Griffen A.L."/>
            <person name="Podar M."/>
            <person name="Leys E.J."/>
        </authorList>
    </citation>
    <scope>NUCLEOTIDE SEQUENCE [LARGE SCALE GENOMIC DNA]</scope>
    <source>
        <strain evidence="1">Cell 2</strain>
    </source>
</reference>
<dbReference type="InterPro" id="IPR045921">
    <property type="entry name" value="DUF6340"/>
</dbReference>
<evidence type="ECO:0000313" key="2">
    <source>
        <dbReference type="Proteomes" id="UP000018837"/>
    </source>
</evidence>
<accession>W2C109</accession>